<evidence type="ECO:0000256" key="1">
    <source>
        <dbReference type="SAM" id="MobiDB-lite"/>
    </source>
</evidence>
<keyword evidence="2" id="KW-1185">Reference proteome</keyword>
<protein>
    <submittedName>
        <fullName evidence="3">NPH3 domain-containing protein</fullName>
    </submittedName>
</protein>
<reference evidence="3" key="1">
    <citation type="submission" date="2022-11" db="UniProtKB">
        <authorList>
            <consortium name="WormBaseParasite"/>
        </authorList>
    </citation>
    <scope>IDENTIFICATION</scope>
</reference>
<accession>A0A915Q4H0</accession>
<evidence type="ECO:0000313" key="3">
    <source>
        <dbReference type="WBParaSite" id="sdigi.contig73.g3632.t1"/>
    </source>
</evidence>
<feature type="region of interest" description="Disordered" evidence="1">
    <location>
        <begin position="1"/>
        <end position="25"/>
    </location>
</feature>
<sequence length="106" mass="11709">MTILSVVGGKGPGPIEGEEPERASRSHYHSALTAEELGFFNEVKNFLGSSVNEQMLVQAIKSHGSHTQPHLSGNNVLNDVISLYFDRMESIEKPNKQVRFDEVISV</sequence>
<dbReference type="WBParaSite" id="sdigi.contig73.g3632.t1">
    <property type="protein sequence ID" value="sdigi.contig73.g3632.t1"/>
    <property type="gene ID" value="sdigi.contig73.g3632"/>
</dbReference>
<dbReference type="AlphaFoldDB" id="A0A915Q4H0"/>
<name>A0A915Q4H0_9BILA</name>
<evidence type="ECO:0000313" key="2">
    <source>
        <dbReference type="Proteomes" id="UP000887581"/>
    </source>
</evidence>
<proteinExistence type="predicted"/>
<dbReference type="Proteomes" id="UP000887581">
    <property type="component" value="Unplaced"/>
</dbReference>
<organism evidence="2 3">
    <name type="scientific">Setaria digitata</name>
    <dbReference type="NCBI Taxonomy" id="48799"/>
    <lineage>
        <taxon>Eukaryota</taxon>
        <taxon>Metazoa</taxon>
        <taxon>Ecdysozoa</taxon>
        <taxon>Nematoda</taxon>
        <taxon>Chromadorea</taxon>
        <taxon>Rhabditida</taxon>
        <taxon>Spirurina</taxon>
        <taxon>Spiruromorpha</taxon>
        <taxon>Filarioidea</taxon>
        <taxon>Setariidae</taxon>
        <taxon>Setaria</taxon>
    </lineage>
</organism>